<evidence type="ECO:0000256" key="1">
    <source>
        <dbReference type="ARBA" id="ARBA00007905"/>
    </source>
</evidence>
<protein>
    <recommendedName>
        <fullName evidence="7">2-dehydropantolactone reductase</fullName>
        <ecNumber evidence="6">1.1.1.358</ecNumber>
    </recommendedName>
    <alternativeName>
        <fullName evidence="7">2-dehydropantolactone reductase</fullName>
    </alternativeName>
    <alternativeName>
        <fullName evidence="8">Ketopantoyl-lactone reductase</fullName>
    </alternativeName>
</protein>
<name>A0A9W6YQF2_AMBMO</name>
<dbReference type="EMBL" id="BSXU01000204">
    <property type="protein sequence ID" value="GMG19785.1"/>
    <property type="molecule type" value="Genomic_DNA"/>
</dbReference>
<feature type="domain" description="NADP-dependent oxidoreductase" evidence="12">
    <location>
        <begin position="46"/>
        <end position="290"/>
    </location>
</feature>
<dbReference type="CDD" id="cd19120">
    <property type="entry name" value="AKR_AKR3C2-3"/>
    <property type="match status" value="1"/>
</dbReference>
<dbReference type="Gene3D" id="3.20.20.100">
    <property type="entry name" value="NADP-dependent oxidoreductase domain"/>
    <property type="match status" value="1"/>
</dbReference>
<dbReference type="GO" id="GO:0047011">
    <property type="term" value="F:2-dehydropantolactone reductase (A-specific) activity"/>
    <property type="evidence" value="ECO:0007669"/>
    <property type="project" value="UniProtKB-ARBA"/>
</dbReference>
<dbReference type="GO" id="GO:0016652">
    <property type="term" value="F:oxidoreductase activity, acting on NAD(P)H as acceptor"/>
    <property type="evidence" value="ECO:0007669"/>
    <property type="project" value="InterPro"/>
</dbReference>
<dbReference type="FunFam" id="3.20.20.100:FF:000002">
    <property type="entry name" value="2,5-diketo-D-gluconic acid reductase A"/>
    <property type="match status" value="1"/>
</dbReference>
<evidence type="ECO:0000256" key="9">
    <source>
        <dbReference type="PIRSR" id="PIRSR000097-1"/>
    </source>
</evidence>
<dbReference type="InterPro" id="IPR044494">
    <property type="entry name" value="AKR3C2/3"/>
</dbReference>
<dbReference type="PANTHER" id="PTHR43827:SF3">
    <property type="entry name" value="NADP-DEPENDENT OXIDOREDUCTASE DOMAIN-CONTAINING PROTEIN"/>
    <property type="match status" value="1"/>
</dbReference>
<comment type="catalytic activity">
    <reaction evidence="4">
        <text>(R)-pantolactone + NADP(+) = 2-dehydropantolactone + NADPH + H(+)</text>
        <dbReference type="Rhea" id="RHEA:18981"/>
        <dbReference type="ChEBI" id="CHEBI:15378"/>
        <dbReference type="ChEBI" id="CHEBI:16719"/>
        <dbReference type="ChEBI" id="CHEBI:18395"/>
        <dbReference type="ChEBI" id="CHEBI:57783"/>
        <dbReference type="ChEBI" id="CHEBI:58349"/>
        <dbReference type="EC" id="1.1.1.358"/>
    </reaction>
</comment>
<dbReference type="Pfam" id="PF00248">
    <property type="entry name" value="Aldo_ket_red"/>
    <property type="match status" value="1"/>
</dbReference>
<sequence>MTITDRFTIPSTGDKIPILGFGSGTKWQHKKKGANGGPEKSHDAIDEDLIAALVQAIQHGFIHLDTAETYTTRRDVGIAIKRSGVPREKLWITDKYQPRAIGKDGLPRGPYASVVEALEFMQIEYIDLFLFHTEYLNSRYTLEQAWREMEKLYEEGKVKNIGVSNHTVKRLKEIQKFAKVQPAVNQIEFHPYLQNQSTGIIEYAKKNGILIEAYAPLAPIARAPGGPLDKLLDDLAEKYGKTTSQILLKWVHKQGIVTITTTSNEGRLDQIQKVLSFDISDEDQKAITDVGNSHFYRAFQMSPLPTYDDQLKKERGLPLDNQ</sequence>
<dbReference type="InterPro" id="IPR023210">
    <property type="entry name" value="NADP_OxRdtase_dom"/>
</dbReference>
<evidence type="ECO:0000256" key="3">
    <source>
        <dbReference type="ARBA" id="ARBA00023002"/>
    </source>
</evidence>
<evidence type="ECO:0000256" key="11">
    <source>
        <dbReference type="PIRSR" id="PIRSR000097-3"/>
    </source>
</evidence>
<comment type="similarity">
    <text evidence="1">Belongs to the aldo/keto reductase family.</text>
</comment>
<dbReference type="InterPro" id="IPR020471">
    <property type="entry name" value="AKR"/>
</dbReference>
<evidence type="ECO:0000313" key="13">
    <source>
        <dbReference type="EMBL" id="GMG19785.1"/>
    </source>
</evidence>
<proteinExistence type="inferred from homology"/>
<evidence type="ECO:0000256" key="7">
    <source>
        <dbReference type="ARBA" id="ARBA00079693"/>
    </source>
</evidence>
<keyword evidence="3" id="KW-0560">Oxidoreductase</keyword>
<dbReference type="PANTHER" id="PTHR43827">
    <property type="entry name" value="2,5-DIKETO-D-GLUCONIC ACID REDUCTASE"/>
    <property type="match status" value="1"/>
</dbReference>
<organism evidence="13 14">
    <name type="scientific">Ambrosiozyma monospora</name>
    <name type="common">Yeast</name>
    <name type="synonym">Endomycopsis monosporus</name>
    <dbReference type="NCBI Taxonomy" id="43982"/>
    <lineage>
        <taxon>Eukaryota</taxon>
        <taxon>Fungi</taxon>
        <taxon>Dikarya</taxon>
        <taxon>Ascomycota</taxon>
        <taxon>Saccharomycotina</taxon>
        <taxon>Pichiomycetes</taxon>
        <taxon>Pichiales</taxon>
        <taxon>Pichiaceae</taxon>
        <taxon>Ambrosiozyma</taxon>
    </lineage>
</organism>
<evidence type="ECO:0000256" key="2">
    <source>
        <dbReference type="ARBA" id="ARBA00022857"/>
    </source>
</evidence>
<keyword evidence="14" id="KW-1185">Reference proteome</keyword>
<dbReference type="SUPFAM" id="SSF51430">
    <property type="entry name" value="NAD(P)-linked oxidoreductase"/>
    <property type="match status" value="1"/>
</dbReference>
<dbReference type="AlphaFoldDB" id="A0A9W6YQF2"/>
<feature type="site" description="Lowers pKa of active site Tyr" evidence="11">
    <location>
        <position position="95"/>
    </location>
</feature>
<comment type="catalytic activity">
    <reaction evidence="5">
        <text>isatin + NADPH + H(+) = 3-hydroxyindolin-2-one + NADP(+)</text>
        <dbReference type="Rhea" id="RHEA:68608"/>
        <dbReference type="ChEBI" id="CHEBI:15378"/>
        <dbReference type="ChEBI" id="CHEBI:27539"/>
        <dbReference type="ChEBI" id="CHEBI:28536"/>
        <dbReference type="ChEBI" id="CHEBI:57783"/>
        <dbReference type="ChEBI" id="CHEBI:58349"/>
    </reaction>
</comment>
<evidence type="ECO:0000256" key="10">
    <source>
        <dbReference type="PIRSR" id="PIRSR000097-2"/>
    </source>
</evidence>
<dbReference type="PRINTS" id="PR00069">
    <property type="entry name" value="ALDKETRDTASE"/>
</dbReference>
<feature type="binding site" evidence="10">
    <location>
        <position position="132"/>
    </location>
    <ligand>
        <name>substrate</name>
    </ligand>
</feature>
<dbReference type="PIRSF" id="PIRSF000097">
    <property type="entry name" value="AKR"/>
    <property type="match status" value="1"/>
</dbReference>
<dbReference type="EC" id="1.1.1.358" evidence="6"/>
<accession>A0A9W6YQF2</accession>
<evidence type="ECO:0000313" key="14">
    <source>
        <dbReference type="Proteomes" id="UP001165063"/>
    </source>
</evidence>
<evidence type="ECO:0000256" key="4">
    <source>
        <dbReference type="ARBA" id="ARBA00050878"/>
    </source>
</evidence>
<dbReference type="GO" id="GO:0042180">
    <property type="term" value="P:ketone metabolic process"/>
    <property type="evidence" value="ECO:0007669"/>
    <property type="project" value="UniProtKB-ARBA"/>
</dbReference>
<evidence type="ECO:0000259" key="12">
    <source>
        <dbReference type="Pfam" id="PF00248"/>
    </source>
</evidence>
<evidence type="ECO:0000256" key="5">
    <source>
        <dbReference type="ARBA" id="ARBA00051098"/>
    </source>
</evidence>
<dbReference type="OrthoDB" id="416253at2759"/>
<gene>
    <name evidence="13" type="ORF">Amon01_000073400</name>
</gene>
<keyword evidence="2" id="KW-0521">NADP</keyword>
<reference evidence="13" key="1">
    <citation type="submission" date="2023-04" db="EMBL/GenBank/DDBJ databases">
        <title>Ambrosiozyma monospora NBRC 1965.</title>
        <authorList>
            <person name="Ichikawa N."/>
            <person name="Sato H."/>
            <person name="Tonouchi N."/>
        </authorList>
    </citation>
    <scope>NUCLEOTIDE SEQUENCE</scope>
    <source>
        <strain evidence="13">NBRC 1965</strain>
    </source>
</reference>
<evidence type="ECO:0000256" key="8">
    <source>
        <dbReference type="ARBA" id="ARBA00081322"/>
    </source>
</evidence>
<comment type="caution">
    <text evidence="13">The sequence shown here is derived from an EMBL/GenBank/DDBJ whole genome shotgun (WGS) entry which is preliminary data.</text>
</comment>
<dbReference type="Proteomes" id="UP001165063">
    <property type="component" value="Unassembled WGS sequence"/>
</dbReference>
<evidence type="ECO:0000256" key="6">
    <source>
        <dbReference type="ARBA" id="ARBA00066965"/>
    </source>
</evidence>
<dbReference type="InterPro" id="IPR036812">
    <property type="entry name" value="NAD(P)_OxRdtase_dom_sf"/>
</dbReference>
<feature type="active site" description="Proton donor" evidence="9">
    <location>
        <position position="70"/>
    </location>
</feature>